<protein>
    <submittedName>
        <fullName evidence="1">Uncharacterized protein</fullName>
    </submittedName>
</protein>
<gene>
    <name evidence="1" type="ORF">CLF_108450</name>
</gene>
<keyword evidence="2" id="KW-1185">Reference proteome</keyword>
<sequence length="584" mass="66301">MSDPKVVSKVYSKHYAGLFSATSRRLILPSRNNTRPLNTLIFTEGDIRQLLHKTNPFCALEPDSHTGILKKMPSTLAKHFYPMVLPFKRMQTVNSSGRWTGTFPLNGEKCVHIPFGGDSANARAKKGEKRPEDITRTDSKKDLGIWLSPNLSFSLHLEKSAQKAFAILRMVQRTSSHIDHMDSQIPFGAYVRPLLEYAKQFVYSDTRRTYRAGQQPSLLDLVIINERHFVDQNRNVLFKYMRHRRRNKPSAFSLRDRNGEPTSDPIVVSEFYRDHYAGLYSVPASSSHPTLSRRTYERPLTDLVFTVEDIRQLLHKINTSCALGPRRSPPKDPEGNVVHTGNSFPSAVSYLPHLHKSPVNKTVVVGTIVRQVRSSYRASRSTVHRPVVLSFIPVCQVNGWPLLCFRHSELGTKTTLFGKRCFGMRSTRPNQCSFWCWTHPSMDVPVAHPNTRFLIALLWIHRHTHTSYGSEATVVKGLKVSQFSKRNTSLGDSCIDPTCCITFGSNTTCKISRTLHNFECLSLDARGKLGYPAVGTIRRPMWHEMICKRAVHACTLPGILSGYPELDRKTIRVLYEGLWLESLT</sequence>
<accession>G7YRM7</accession>
<name>G7YRM7_CLOSI</name>
<evidence type="ECO:0000313" key="2">
    <source>
        <dbReference type="Proteomes" id="UP000008909"/>
    </source>
</evidence>
<dbReference type="Proteomes" id="UP000008909">
    <property type="component" value="Unassembled WGS sequence"/>
</dbReference>
<feature type="non-terminal residue" evidence="1">
    <location>
        <position position="584"/>
    </location>
</feature>
<organism evidence="1 2">
    <name type="scientific">Clonorchis sinensis</name>
    <name type="common">Chinese liver fluke</name>
    <dbReference type="NCBI Taxonomy" id="79923"/>
    <lineage>
        <taxon>Eukaryota</taxon>
        <taxon>Metazoa</taxon>
        <taxon>Spiralia</taxon>
        <taxon>Lophotrochozoa</taxon>
        <taxon>Platyhelminthes</taxon>
        <taxon>Trematoda</taxon>
        <taxon>Digenea</taxon>
        <taxon>Opisthorchiida</taxon>
        <taxon>Opisthorchiata</taxon>
        <taxon>Opisthorchiidae</taxon>
        <taxon>Clonorchis</taxon>
    </lineage>
</organism>
<dbReference type="AlphaFoldDB" id="G7YRM7"/>
<reference key="2">
    <citation type="submission" date="2011-10" db="EMBL/GenBank/DDBJ databases">
        <title>The genome and transcriptome sequence of Clonorchis sinensis provide insights into the carcinogenic liver fluke.</title>
        <authorList>
            <person name="Wang X."/>
            <person name="Huang Y."/>
            <person name="Chen W."/>
            <person name="Liu H."/>
            <person name="Guo L."/>
            <person name="Chen Y."/>
            <person name="Luo F."/>
            <person name="Zhou W."/>
            <person name="Sun J."/>
            <person name="Mao Q."/>
            <person name="Liang P."/>
            <person name="Zhou C."/>
            <person name="Tian Y."/>
            <person name="Men J."/>
            <person name="Lv X."/>
            <person name="Huang L."/>
            <person name="Zhou J."/>
            <person name="Hu Y."/>
            <person name="Li R."/>
            <person name="Zhang F."/>
            <person name="Lei H."/>
            <person name="Li X."/>
            <person name="Hu X."/>
            <person name="Liang C."/>
            <person name="Xu J."/>
            <person name="Wu Z."/>
            <person name="Yu X."/>
        </authorList>
    </citation>
    <scope>NUCLEOTIDE SEQUENCE</scope>
    <source>
        <strain>Henan</strain>
    </source>
</reference>
<dbReference type="EMBL" id="DF144047">
    <property type="protein sequence ID" value="GAA55607.1"/>
    <property type="molecule type" value="Genomic_DNA"/>
</dbReference>
<evidence type="ECO:0000313" key="1">
    <source>
        <dbReference type="EMBL" id="GAA55607.1"/>
    </source>
</evidence>
<reference evidence="1" key="1">
    <citation type="journal article" date="2011" name="Genome Biol.">
        <title>The draft genome of the carcinogenic human liver fluke Clonorchis sinensis.</title>
        <authorList>
            <person name="Wang X."/>
            <person name="Chen W."/>
            <person name="Huang Y."/>
            <person name="Sun J."/>
            <person name="Men J."/>
            <person name="Liu H."/>
            <person name="Luo F."/>
            <person name="Guo L."/>
            <person name="Lv X."/>
            <person name="Deng C."/>
            <person name="Zhou C."/>
            <person name="Fan Y."/>
            <person name="Li X."/>
            <person name="Huang L."/>
            <person name="Hu Y."/>
            <person name="Liang C."/>
            <person name="Hu X."/>
            <person name="Xu J."/>
            <person name="Yu X."/>
        </authorList>
    </citation>
    <scope>NUCLEOTIDE SEQUENCE [LARGE SCALE GENOMIC DNA]</scope>
    <source>
        <strain evidence="1">Henan</strain>
    </source>
</reference>
<proteinExistence type="predicted"/>